<evidence type="ECO:0000313" key="3">
    <source>
        <dbReference type="Proteomes" id="UP000199113"/>
    </source>
</evidence>
<organism evidence="2 3">
    <name type="scientific">Nocardioides alpinus</name>
    <dbReference type="NCBI Taxonomy" id="748909"/>
    <lineage>
        <taxon>Bacteria</taxon>
        <taxon>Bacillati</taxon>
        <taxon>Actinomycetota</taxon>
        <taxon>Actinomycetes</taxon>
        <taxon>Propionibacteriales</taxon>
        <taxon>Nocardioidaceae</taxon>
        <taxon>Nocardioides</taxon>
    </lineage>
</organism>
<dbReference type="EMBL" id="FOKC01000011">
    <property type="protein sequence ID" value="SFB41754.1"/>
    <property type="molecule type" value="Genomic_DNA"/>
</dbReference>
<accession>A0A1I1AUM9</accession>
<dbReference type="STRING" id="748909.SAMN05192575_11115"/>
<keyword evidence="1" id="KW-0472">Membrane</keyword>
<feature type="transmembrane region" description="Helical" evidence="1">
    <location>
        <begin position="97"/>
        <end position="115"/>
    </location>
</feature>
<reference evidence="2" key="1">
    <citation type="submission" date="2016-10" db="EMBL/GenBank/DDBJ databases">
        <authorList>
            <person name="de Groot N.N."/>
        </authorList>
    </citation>
    <scope>NUCLEOTIDE SEQUENCE [LARGE SCALE GENOMIC DNA]</scope>
    <source>
        <strain evidence="2">CGMCC 1.10697</strain>
    </source>
</reference>
<evidence type="ECO:0000256" key="1">
    <source>
        <dbReference type="SAM" id="Phobius"/>
    </source>
</evidence>
<name>A0A1I1AUM9_9ACTN</name>
<protein>
    <submittedName>
        <fullName evidence="2">Uncharacterized membrane protein YeaQ/YmgE, transglycosylase-associated protein family</fullName>
    </submittedName>
</protein>
<sequence length="120" mass="12524">MLTMRLRHRTCDEAVLIDLRGTTLQVRFGTTLSGMLILAILCFGILAGGIAQLILGRSMNDIDWTTALVTGLIGSFVGGLLASLLAGDGLALRPSGLIGSVVGALLVAYVGGLWARRSRA</sequence>
<feature type="transmembrane region" description="Helical" evidence="1">
    <location>
        <begin position="32"/>
        <end position="55"/>
    </location>
</feature>
<proteinExistence type="predicted"/>
<keyword evidence="1" id="KW-0812">Transmembrane</keyword>
<dbReference type="Proteomes" id="UP000199113">
    <property type="component" value="Unassembled WGS sequence"/>
</dbReference>
<dbReference type="AlphaFoldDB" id="A0A1I1AUM9"/>
<feature type="transmembrane region" description="Helical" evidence="1">
    <location>
        <begin position="67"/>
        <end position="85"/>
    </location>
</feature>
<evidence type="ECO:0000313" key="2">
    <source>
        <dbReference type="EMBL" id="SFB41754.1"/>
    </source>
</evidence>
<keyword evidence="1" id="KW-1133">Transmembrane helix</keyword>
<gene>
    <name evidence="2" type="ORF">SAMN05192575_11115</name>
</gene>